<dbReference type="InterPro" id="IPR053812">
    <property type="entry name" value="HTH_Sigma70_ECF-like"/>
</dbReference>
<feature type="domain" description="RNA polymerase sigma-70 ECF-like HTH" evidence="1">
    <location>
        <begin position="13"/>
        <end position="175"/>
    </location>
</feature>
<dbReference type="AlphaFoldDB" id="A0A858RP37"/>
<dbReference type="Pfam" id="PF07638">
    <property type="entry name" value="Sigma70_ECF"/>
    <property type="match status" value="1"/>
</dbReference>
<organism evidence="2 3">
    <name type="scientific">Luteolibacter luteus</name>
    <dbReference type="NCBI Taxonomy" id="2728835"/>
    <lineage>
        <taxon>Bacteria</taxon>
        <taxon>Pseudomonadati</taxon>
        <taxon>Verrucomicrobiota</taxon>
        <taxon>Verrucomicrobiia</taxon>
        <taxon>Verrucomicrobiales</taxon>
        <taxon>Verrucomicrobiaceae</taxon>
        <taxon>Luteolibacter</taxon>
    </lineage>
</organism>
<evidence type="ECO:0000259" key="1">
    <source>
        <dbReference type="Pfam" id="PF07638"/>
    </source>
</evidence>
<dbReference type="NCBIfam" id="TIGR02937">
    <property type="entry name" value="sigma70-ECF"/>
    <property type="match status" value="1"/>
</dbReference>
<name>A0A858RP37_9BACT</name>
<dbReference type="Gene3D" id="1.10.10.10">
    <property type="entry name" value="Winged helix-like DNA-binding domain superfamily/Winged helix DNA-binding domain"/>
    <property type="match status" value="1"/>
</dbReference>
<dbReference type="SUPFAM" id="SSF88659">
    <property type="entry name" value="Sigma3 and sigma4 domains of RNA polymerase sigma factors"/>
    <property type="match status" value="1"/>
</dbReference>
<protein>
    <submittedName>
        <fullName evidence="2">Sigma-70 family RNA polymerase sigma factor</fullName>
    </submittedName>
</protein>
<sequence length="188" mass="21325">MDSGPLDSDVPGKTTAQLLELTYSELRALAQSKLNGEKSGHTLQATALVHEVYLRFSKSERPWASRRHFFFAAAEAMRRILIENARRKSTLRRNGGIRVTLLDEREISSEEASELVVKVDAALQALENQDPKKAQLVRLRFYAGLSLEEAADISGYSLATAKRHWQYARAWLHRYITENHDVAESEEN</sequence>
<keyword evidence="3" id="KW-1185">Reference proteome</keyword>
<proteinExistence type="predicted"/>
<gene>
    <name evidence="2" type="ORF">HHL09_23500</name>
</gene>
<dbReference type="InterPro" id="IPR013324">
    <property type="entry name" value="RNA_pol_sigma_r3/r4-like"/>
</dbReference>
<dbReference type="InterPro" id="IPR011517">
    <property type="entry name" value="RNA_pol_sigma70_ECF-like"/>
</dbReference>
<reference evidence="2 3" key="1">
    <citation type="submission" date="2020-04" db="EMBL/GenBank/DDBJ databases">
        <title>Luteolibacter sp. G-1-1-1 isolated from soil.</title>
        <authorList>
            <person name="Dahal R.H."/>
        </authorList>
    </citation>
    <scope>NUCLEOTIDE SEQUENCE [LARGE SCALE GENOMIC DNA]</scope>
    <source>
        <strain evidence="2 3">G-1-1-1</strain>
    </source>
</reference>
<dbReference type="InterPro" id="IPR014284">
    <property type="entry name" value="RNA_pol_sigma-70_dom"/>
</dbReference>
<evidence type="ECO:0000313" key="3">
    <source>
        <dbReference type="Proteomes" id="UP000501812"/>
    </source>
</evidence>
<dbReference type="KEGG" id="luo:HHL09_23500"/>
<evidence type="ECO:0000313" key="2">
    <source>
        <dbReference type="EMBL" id="QJE98622.1"/>
    </source>
</evidence>
<dbReference type="EMBL" id="CP051774">
    <property type="protein sequence ID" value="QJE98622.1"/>
    <property type="molecule type" value="Genomic_DNA"/>
</dbReference>
<dbReference type="Proteomes" id="UP000501812">
    <property type="component" value="Chromosome"/>
</dbReference>
<dbReference type="GO" id="GO:0006352">
    <property type="term" value="P:DNA-templated transcription initiation"/>
    <property type="evidence" value="ECO:0007669"/>
    <property type="project" value="InterPro"/>
</dbReference>
<dbReference type="NCBIfam" id="TIGR02999">
    <property type="entry name" value="Sig-70_X6"/>
    <property type="match status" value="1"/>
</dbReference>
<dbReference type="RefSeq" id="WP_169457109.1">
    <property type="nucleotide sequence ID" value="NZ_CP051774.1"/>
</dbReference>
<accession>A0A858RP37</accession>
<dbReference type="GO" id="GO:0003700">
    <property type="term" value="F:DNA-binding transcription factor activity"/>
    <property type="evidence" value="ECO:0007669"/>
    <property type="project" value="InterPro"/>
</dbReference>
<dbReference type="InterPro" id="IPR036388">
    <property type="entry name" value="WH-like_DNA-bd_sf"/>
</dbReference>